<reference evidence="3 4" key="1">
    <citation type="journal article" date="2020" name="ISME J.">
        <title>Comparative genomics reveals insights into cyanobacterial evolution and habitat adaptation.</title>
        <authorList>
            <person name="Chen M.Y."/>
            <person name="Teng W.K."/>
            <person name="Zhao L."/>
            <person name="Hu C.X."/>
            <person name="Zhou Y.K."/>
            <person name="Han B.P."/>
            <person name="Song L.R."/>
            <person name="Shu W.S."/>
        </authorList>
    </citation>
    <scope>NUCLEOTIDE SEQUENCE [LARGE SCALE GENOMIC DNA]</scope>
    <source>
        <strain evidence="3 4">FACHB-248</strain>
    </source>
</reference>
<evidence type="ECO:0000313" key="4">
    <source>
        <dbReference type="Proteomes" id="UP000660380"/>
    </source>
</evidence>
<evidence type="ECO:0000259" key="2">
    <source>
        <dbReference type="Pfam" id="PF07510"/>
    </source>
</evidence>
<dbReference type="InterPro" id="IPR011089">
    <property type="entry name" value="GmrSD_C"/>
</dbReference>
<organism evidence="3 4">
    <name type="scientific">Scytonema hofmannii FACHB-248</name>
    <dbReference type="NCBI Taxonomy" id="1842502"/>
    <lineage>
        <taxon>Bacteria</taxon>
        <taxon>Bacillati</taxon>
        <taxon>Cyanobacteriota</taxon>
        <taxon>Cyanophyceae</taxon>
        <taxon>Nostocales</taxon>
        <taxon>Scytonemataceae</taxon>
        <taxon>Scytonema</taxon>
    </lineage>
</organism>
<gene>
    <name evidence="3" type="ORF">H6G81_32440</name>
</gene>
<feature type="domain" description="GmrSD restriction endonucleases C-terminal" evidence="2">
    <location>
        <begin position="418"/>
        <end position="556"/>
    </location>
</feature>
<dbReference type="Proteomes" id="UP000660380">
    <property type="component" value="Unassembled WGS sequence"/>
</dbReference>
<comment type="caution">
    <text evidence="3">The sequence shown here is derived from an EMBL/GenBank/DDBJ whole genome shotgun (WGS) entry which is preliminary data.</text>
</comment>
<protein>
    <submittedName>
        <fullName evidence="3">DUF262 domain-containing protein</fullName>
    </submittedName>
</protein>
<keyword evidence="4" id="KW-1185">Reference proteome</keyword>
<dbReference type="PANTHER" id="PTHR35149">
    <property type="entry name" value="SLL5132 PROTEIN"/>
    <property type="match status" value="1"/>
</dbReference>
<evidence type="ECO:0000259" key="1">
    <source>
        <dbReference type="Pfam" id="PF03235"/>
    </source>
</evidence>
<dbReference type="InterPro" id="IPR004919">
    <property type="entry name" value="GmrSD_N"/>
</dbReference>
<dbReference type="PANTHER" id="PTHR35149:SF2">
    <property type="entry name" value="DUF262 DOMAIN-CONTAINING PROTEIN"/>
    <property type="match status" value="1"/>
</dbReference>
<proteinExistence type="predicted"/>
<name>A0ABR8H1I7_9CYAN</name>
<dbReference type="Pfam" id="PF07510">
    <property type="entry name" value="GmrSD_C"/>
    <property type="match status" value="1"/>
</dbReference>
<accession>A0ABR8H1I7</accession>
<dbReference type="RefSeq" id="WP_084763278.1">
    <property type="nucleotide sequence ID" value="NZ_JACJTA010000127.1"/>
</dbReference>
<dbReference type="EMBL" id="JACJTA010000127">
    <property type="protein sequence ID" value="MBD2609100.1"/>
    <property type="molecule type" value="Genomic_DNA"/>
</dbReference>
<feature type="domain" description="GmrSD restriction endonucleases N-terminal" evidence="1">
    <location>
        <begin position="14"/>
        <end position="242"/>
    </location>
</feature>
<sequence>MPTSSIDSRLMSFGELLTGNNSYSVPSFQRDYSWTEAQIDQLWNDITETLDEGRSEHFIGAVVVNNSKKPELMLIDGQQRVTTMSILMCVLRNIAKEKGDDQLAQTISNKYLGSLNLRTRKTESKLVLNERNNQFYQEYIVESQKITFLRELSKKRNIEKSNKLIVDAYLFLYEQVQERIKNLGDKVGEIVVLIELEECIRDRLVSILISVADEANSYLIFETLNDRGLDLSVADLLKNYLFSRASDRLKEVQRKWEQIISDKLDLTRFIRHYWLSKYGLVTEKDLYRKIAIELRNSSQIFDFVNQLREAAEIYAAFENSQSPVWDSYNSDLKKDIERLNLFKVSQCYSVLLAAKESLTDDLFPKALRIIVILSFRYNVICASNPNKLESAYSNAARYIREHKPKSAKHIFEQLKEFYPSDTEFERAFVEKSFTASNTKLARYILSEINSHYMDSKELIANPNATELNLEHILPQKPSDKWLVEFSKTDPNQYIYRLGNMTLLDSSVNRKVGNTSFEDKSAKAFSNSKLDITKEILKDSVWGPKQIEERQKKMAKMACQIWRLNY</sequence>
<dbReference type="Pfam" id="PF03235">
    <property type="entry name" value="GmrSD_N"/>
    <property type="match status" value="1"/>
</dbReference>
<evidence type="ECO:0000313" key="3">
    <source>
        <dbReference type="EMBL" id="MBD2609100.1"/>
    </source>
</evidence>